<evidence type="ECO:0000256" key="5">
    <source>
        <dbReference type="ARBA" id="ARBA00023125"/>
    </source>
</evidence>
<keyword evidence="6" id="KW-0804">Transcription</keyword>
<dbReference type="AlphaFoldDB" id="A0A0A7LEM3"/>
<organism evidence="7 8">
    <name type="scientific">Candidatus Methanoplasma termitum</name>
    <dbReference type="NCBI Taxonomy" id="1577791"/>
    <lineage>
        <taxon>Archaea</taxon>
        <taxon>Methanobacteriati</taxon>
        <taxon>Thermoplasmatota</taxon>
        <taxon>Thermoplasmata</taxon>
        <taxon>Methanomassiliicoccales</taxon>
        <taxon>Methanomassiliicoccaceae</taxon>
        <taxon>Candidatus Methanoplasma</taxon>
    </lineage>
</organism>
<evidence type="ECO:0000256" key="3">
    <source>
        <dbReference type="ARBA" id="ARBA00022833"/>
    </source>
</evidence>
<dbReference type="InterPro" id="IPR036388">
    <property type="entry name" value="WH-like_DNA-bd_sf"/>
</dbReference>
<comment type="similarity">
    <text evidence="1">Belongs to the Fur family.</text>
</comment>
<dbReference type="InterPro" id="IPR002481">
    <property type="entry name" value="FUR"/>
</dbReference>
<dbReference type="HOGENOM" id="CLU_096072_3_1_2"/>
<dbReference type="GO" id="GO:1900376">
    <property type="term" value="P:regulation of secondary metabolite biosynthetic process"/>
    <property type="evidence" value="ECO:0007669"/>
    <property type="project" value="TreeGrafter"/>
</dbReference>
<evidence type="ECO:0000256" key="4">
    <source>
        <dbReference type="ARBA" id="ARBA00023015"/>
    </source>
</evidence>
<accession>A0A0A7LEM3</accession>
<keyword evidence="5" id="KW-0238">DNA-binding</keyword>
<keyword evidence="3" id="KW-0862">Zinc</keyword>
<gene>
    <name evidence="7" type="ORF">Mpt1_c09010</name>
</gene>
<dbReference type="Gene3D" id="3.30.1490.190">
    <property type="match status" value="1"/>
</dbReference>
<protein>
    <submittedName>
        <fullName evidence="7">Ferric uptake regulator</fullName>
    </submittedName>
</protein>
<sequence>MQRWTPQLSSTLGIVYETEHFLSAEQIYKKLLQKEENVGIATVYRNLKKLIGLGLISEVTWKDEKYYTRHPFSNAFFICEKCGKMLRIDIPLADQNYLSKEVGLHIKRWKMSFEGVCEECERCI</sequence>
<dbReference type="KEGG" id="mear:Mpt1_c09010"/>
<keyword evidence="4" id="KW-0805">Transcription regulation</keyword>
<reference evidence="7 8" key="1">
    <citation type="journal article" date="2014" name="Appl. Environ. Microbiol.">
        <title>Comparative Genome Analysis of 'Candidatus Methanoplasma termitum' Indicates a New Mode of Energy Metabolism in the Seventh Order of Methanogens.</title>
        <authorList>
            <person name="Lang K."/>
            <person name="Schuldes J."/>
            <person name="Klingl A."/>
            <person name="Poehlein A."/>
            <person name="Daniel R."/>
            <person name="Brune A."/>
        </authorList>
    </citation>
    <scope>NUCLEOTIDE SEQUENCE [LARGE SCALE GENOMIC DNA]</scope>
    <source>
        <strain evidence="8">Mpt1</strain>
    </source>
</reference>
<dbReference type="SUPFAM" id="SSF46785">
    <property type="entry name" value="Winged helix' DNA-binding domain"/>
    <property type="match status" value="1"/>
</dbReference>
<evidence type="ECO:0000313" key="8">
    <source>
        <dbReference type="Proteomes" id="UP000030787"/>
    </source>
</evidence>
<proteinExistence type="inferred from homology"/>
<dbReference type="GO" id="GO:0045892">
    <property type="term" value="P:negative regulation of DNA-templated transcription"/>
    <property type="evidence" value="ECO:0007669"/>
    <property type="project" value="TreeGrafter"/>
</dbReference>
<dbReference type="GO" id="GO:0000976">
    <property type="term" value="F:transcription cis-regulatory region binding"/>
    <property type="evidence" value="ECO:0007669"/>
    <property type="project" value="TreeGrafter"/>
</dbReference>
<dbReference type="Proteomes" id="UP000030787">
    <property type="component" value="Chromosome"/>
</dbReference>
<dbReference type="InterPro" id="IPR043135">
    <property type="entry name" value="Fur_C"/>
</dbReference>
<dbReference type="PANTHER" id="PTHR33202:SF7">
    <property type="entry name" value="FERRIC UPTAKE REGULATION PROTEIN"/>
    <property type="match status" value="1"/>
</dbReference>
<dbReference type="GeneID" id="25399470"/>
<dbReference type="Pfam" id="PF01475">
    <property type="entry name" value="FUR"/>
    <property type="match status" value="1"/>
</dbReference>
<dbReference type="RefSeq" id="WP_052399289.1">
    <property type="nucleotide sequence ID" value="NZ_CP010070.1"/>
</dbReference>
<dbReference type="Gene3D" id="1.10.10.10">
    <property type="entry name" value="Winged helix-like DNA-binding domain superfamily/Winged helix DNA-binding domain"/>
    <property type="match status" value="1"/>
</dbReference>
<evidence type="ECO:0000256" key="2">
    <source>
        <dbReference type="ARBA" id="ARBA00022491"/>
    </source>
</evidence>
<dbReference type="PANTHER" id="PTHR33202">
    <property type="entry name" value="ZINC UPTAKE REGULATION PROTEIN"/>
    <property type="match status" value="1"/>
</dbReference>
<dbReference type="EMBL" id="CP010070">
    <property type="protein sequence ID" value="AIZ56777.1"/>
    <property type="molecule type" value="Genomic_DNA"/>
</dbReference>
<keyword evidence="8" id="KW-1185">Reference proteome</keyword>
<evidence type="ECO:0000313" key="7">
    <source>
        <dbReference type="EMBL" id="AIZ56777.1"/>
    </source>
</evidence>
<keyword evidence="2" id="KW-0678">Repressor</keyword>
<dbReference type="GO" id="GO:0003700">
    <property type="term" value="F:DNA-binding transcription factor activity"/>
    <property type="evidence" value="ECO:0007669"/>
    <property type="project" value="InterPro"/>
</dbReference>
<dbReference type="STRING" id="1577791.Mpt1_c09010"/>
<evidence type="ECO:0000256" key="1">
    <source>
        <dbReference type="ARBA" id="ARBA00007957"/>
    </source>
</evidence>
<evidence type="ECO:0000256" key="6">
    <source>
        <dbReference type="ARBA" id="ARBA00023163"/>
    </source>
</evidence>
<name>A0A0A7LEM3_9ARCH</name>
<dbReference type="CDD" id="cd07153">
    <property type="entry name" value="Fur_like"/>
    <property type="match status" value="1"/>
</dbReference>
<dbReference type="InterPro" id="IPR036390">
    <property type="entry name" value="WH_DNA-bd_sf"/>
</dbReference>
<dbReference type="GO" id="GO:0008270">
    <property type="term" value="F:zinc ion binding"/>
    <property type="evidence" value="ECO:0007669"/>
    <property type="project" value="TreeGrafter"/>
</dbReference>